<comment type="subcellular location">
    <subcellularLocation>
        <location evidence="14">Endoplasmic reticulum membrane</location>
        <topology evidence="14">Multi-pass membrane protein</topology>
    </subcellularLocation>
    <subcellularLocation>
        <location evidence="14">Mitochondrion membrane</location>
        <topology evidence="14">Multi-pass membrane protein</topology>
    </subcellularLocation>
</comment>
<evidence type="ECO:0000256" key="7">
    <source>
        <dbReference type="ARBA" id="ARBA00022692"/>
    </source>
</evidence>
<dbReference type="GO" id="GO:0031966">
    <property type="term" value="C:mitochondrial membrane"/>
    <property type="evidence" value="ECO:0007669"/>
    <property type="project" value="UniProtKB-SubCell"/>
</dbReference>
<dbReference type="EC" id="2.1.1.71" evidence="14"/>
<evidence type="ECO:0000313" key="16">
    <source>
        <dbReference type="EMBL" id="WBW71891.1"/>
    </source>
</evidence>
<comment type="catalytic activity">
    <reaction evidence="14">
        <text>a 1,2-diacyl-sn-glycero-3-phospho-N-methylethanolamine + S-adenosyl-L-methionine = a 1,2-diacyl-sn-glycero-3-phospho-N,N-dimethylethanolamine + S-adenosyl-L-homocysteine + H(+)</text>
        <dbReference type="Rhea" id="RHEA:32735"/>
        <dbReference type="ChEBI" id="CHEBI:15378"/>
        <dbReference type="ChEBI" id="CHEBI:57856"/>
        <dbReference type="ChEBI" id="CHEBI:59789"/>
        <dbReference type="ChEBI" id="CHEBI:64572"/>
        <dbReference type="ChEBI" id="CHEBI:64573"/>
        <dbReference type="EC" id="2.1.1.71"/>
    </reaction>
</comment>
<dbReference type="PANTHER" id="PTHR15458:SF5">
    <property type="entry name" value="PHOSPHATIDYLETHANOLAMINE N-METHYLTRANSFERASE"/>
    <property type="match status" value="1"/>
</dbReference>
<dbReference type="InterPro" id="IPR024960">
    <property type="entry name" value="PEMT/MFAP"/>
</dbReference>
<reference evidence="16 17" key="1">
    <citation type="journal article" date="2023" name="G3 (Bethesda)">
        <title>A high-quality reference genome for the fission yeast Schizosaccharomyces osmophilus.</title>
        <authorList>
            <person name="Jia G.S."/>
            <person name="Zhang W.C."/>
            <person name="Liang Y."/>
            <person name="Liu X.H."/>
            <person name="Rhind N."/>
            <person name="Pidoux A."/>
            <person name="Brysch-Herzberg M."/>
            <person name="Du L.L."/>
        </authorList>
    </citation>
    <scope>NUCLEOTIDE SEQUENCE [LARGE SCALE GENOMIC DNA]</scope>
    <source>
        <strain evidence="16 17">CBS 15793</strain>
    </source>
</reference>
<dbReference type="Pfam" id="PF04191">
    <property type="entry name" value="PEMT"/>
    <property type="match status" value="1"/>
</dbReference>
<dbReference type="GO" id="GO:0005789">
    <property type="term" value="C:endoplasmic reticulum membrane"/>
    <property type="evidence" value="ECO:0007669"/>
    <property type="project" value="UniProtKB-SubCell"/>
</dbReference>
<keyword evidence="17" id="KW-1185">Reference proteome</keyword>
<evidence type="ECO:0000256" key="6">
    <source>
        <dbReference type="ARBA" id="ARBA00022691"/>
    </source>
</evidence>
<evidence type="ECO:0000256" key="13">
    <source>
        <dbReference type="ARBA" id="ARBA00023264"/>
    </source>
</evidence>
<protein>
    <recommendedName>
        <fullName evidence="14">Phosphatidyl-N-methylethanolamine N-methyltransferase</fullName>
        <ecNumber evidence="14">2.1.1.71</ecNumber>
    </recommendedName>
    <alternativeName>
        <fullName evidence="14">Phospholipid methyltransferase</fullName>
        <shortName evidence="14">PLMT</shortName>
    </alternativeName>
</protein>
<accession>A0AAE9W8Z7</accession>
<evidence type="ECO:0000256" key="4">
    <source>
        <dbReference type="ARBA" id="ARBA00022603"/>
    </source>
</evidence>
<feature type="binding site" evidence="14">
    <location>
        <begin position="94"/>
        <end position="96"/>
    </location>
    <ligand>
        <name>S-adenosyl-L-methionine</name>
        <dbReference type="ChEBI" id="CHEBI:59789"/>
    </ligand>
</feature>
<dbReference type="PIRSF" id="PIRSF005444">
    <property type="entry name" value="PEMT"/>
    <property type="match status" value="1"/>
</dbReference>
<comment type="catalytic activity">
    <reaction evidence="14">
        <text>a 1,2-diacyl-sn-glycero-3-phospho-N,N-dimethylethanolamine + S-adenosyl-L-methionine = a 1,2-diacyl-sn-glycero-3-phosphocholine + S-adenosyl-L-homocysteine + H(+)</text>
        <dbReference type="Rhea" id="RHEA:32739"/>
        <dbReference type="ChEBI" id="CHEBI:15378"/>
        <dbReference type="ChEBI" id="CHEBI:57643"/>
        <dbReference type="ChEBI" id="CHEBI:57856"/>
        <dbReference type="ChEBI" id="CHEBI:59789"/>
        <dbReference type="ChEBI" id="CHEBI:64572"/>
    </reaction>
</comment>
<evidence type="ECO:0000256" key="14">
    <source>
        <dbReference type="HAMAP-Rule" id="MF_03216"/>
    </source>
</evidence>
<feature type="intramembrane region" description="Helical" evidence="14">
    <location>
        <begin position="8"/>
        <end position="28"/>
    </location>
</feature>
<feature type="transmembrane region" description="Helical" evidence="15">
    <location>
        <begin position="48"/>
        <end position="71"/>
    </location>
</feature>
<keyword evidence="12 14" id="KW-0594">Phospholipid biosynthesis</keyword>
<dbReference type="GO" id="GO:0032259">
    <property type="term" value="P:methylation"/>
    <property type="evidence" value="ECO:0007669"/>
    <property type="project" value="UniProtKB-KW"/>
</dbReference>
<keyword evidence="3 14" id="KW-0444">Lipid biosynthesis</keyword>
<evidence type="ECO:0000256" key="11">
    <source>
        <dbReference type="ARBA" id="ARBA00023136"/>
    </source>
</evidence>
<comment type="function">
    <text evidence="14">Catalyzes the second two steps of the methylation pathway of phosphatidylcholine biosynthesis, the SAM-dependent methylation of phosphatidylmonomethylethanolamine (PMME) to phosphatidyldimethylethanolamine (PDME) and of PDME to phosphatidylcholine (PC).</text>
</comment>
<evidence type="ECO:0000313" key="17">
    <source>
        <dbReference type="Proteomes" id="UP001212411"/>
    </source>
</evidence>
<keyword evidence="7 14" id="KW-0812">Transmembrane</keyword>
<evidence type="ECO:0000256" key="8">
    <source>
        <dbReference type="ARBA" id="ARBA00022824"/>
    </source>
</evidence>
<gene>
    <name evidence="16" type="primary">cho1</name>
    <name evidence="16" type="ORF">SOMG_01397</name>
</gene>
<keyword evidence="9 14" id="KW-1133">Transmembrane helix</keyword>
<dbReference type="AlphaFoldDB" id="A0AAE9W8Z7"/>
<dbReference type="GO" id="GO:0006656">
    <property type="term" value="P:phosphatidylcholine biosynthetic process"/>
    <property type="evidence" value="ECO:0007669"/>
    <property type="project" value="UniProtKB-UniRule"/>
</dbReference>
<comment type="similarity">
    <text evidence="14">Belongs to the class VI-like SAM-binding methyltransferase superfamily. PEMT/PEM2 methyltransferase family.</text>
</comment>
<feature type="topological domain" description="Cytoplasmic" evidence="14">
    <location>
        <begin position="63"/>
        <end position="89"/>
    </location>
</feature>
<keyword evidence="14" id="KW-0496">Mitochondrion</keyword>
<evidence type="ECO:0000256" key="1">
    <source>
        <dbReference type="ARBA" id="ARBA00004969"/>
    </source>
</evidence>
<feature type="topological domain" description="Cytoplasmic" evidence="14">
    <location>
        <begin position="175"/>
        <end position="196"/>
    </location>
</feature>
<feature type="topological domain" description="Lumenal" evidence="14">
    <location>
        <begin position="1"/>
        <end position="7"/>
    </location>
</feature>
<keyword evidence="6 14" id="KW-0949">S-adenosyl-L-methionine</keyword>
<evidence type="ECO:0000256" key="10">
    <source>
        <dbReference type="ARBA" id="ARBA00023098"/>
    </source>
</evidence>
<keyword evidence="11 14" id="KW-0472">Membrane</keyword>
<dbReference type="Proteomes" id="UP001212411">
    <property type="component" value="Chromosome 1"/>
</dbReference>
<dbReference type="GeneID" id="80874879"/>
<evidence type="ECO:0000256" key="2">
    <source>
        <dbReference type="ARBA" id="ARBA00005189"/>
    </source>
</evidence>
<keyword evidence="4 14" id="KW-0489">Methyltransferase</keyword>
<organism evidence="16 17">
    <name type="scientific">Schizosaccharomyces osmophilus</name>
    <dbReference type="NCBI Taxonomy" id="2545709"/>
    <lineage>
        <taxon>Eukaryota</taxon>
        <taxon>Fungi</taxon>
        <taxon>Dikarya</taxon>
        <taxon>Ascomycota</taxon>
        <taxon>Taphrinomycotina</taxon>
        <taxon>Schizosaccharomycetes</taxon>
        <taxon>Schizosaccharomycetales</taxon>
        <taxon>Schizosaccharomycetaceae</taxon>
        <taxon>Schizosaccharomyces</taxon>
    </lineage>
</organism>
<keyword evidence="13 14" id="KW-1208">Phospholipid metabolism</keyword>
<keyword evidence="10 14" id="KW-0443">Lipid metabolism</keyword>
<dbReference type="PROSITE" id="PS51599">
    <property type="entry name" value="SAM_PEMT_PEM2"/>
    <property type="match status" value="1"/>
</dbReference>
<evidence type="ECO:0000256" key="9">
    <source>
        <dbReference type="ARBA" id="ARBA00022989"/>
    </source>
</evidence>
<dbReference type="HAMAP" id="MF_03216">
    <property type="entry name" value="PLMT"/>
    <property type="match status" value="1"/>
</dbReference>
<dbReference type="KEGG" id="som:SOMG_01397"/>
<evidence type="ECO:0000256" key="3">
    <source>
        <dbReference type="ARBA" id="ARBA00022516"/>
    </source>
</evidence>
<dbReference type="EMBL" id="CP115611">
    <property type="protein sequence ID" value="WBW71891.1"/>
    <property type="molecule type" value="Genomic_DNA"/>
</dbReference>
<feature type="topological domain" description="Lumenal" evidence="14">
    <location>
        <begin position="29"/>
        <end position="40"/>
    </location>
</feature>
<feature type="topological domain" description="Lumenal" evidence="14">
    <location>
        <begin position="111"/>
        <end position="153"/>
    </location>
</feature>
<keyword evidence="8 14" id="KW-0256">Endoplasmic reticulum</keyword>
<evidence type="ECO:0000256" key="15">
    <source>
        <dbReference type="SAM" id="Phobius"/>
    </source>
</evidence>
<evidence type="ECO:0000256" key="5">
    <source>
        <dbReference type="ARBA" id="ARBA00022679"/>
    </source>
</evidence>
<comment type="pathway">
    <text evidence="2">Lipid metabolism.</text>
</comment>
<dbReference type="InterPro" id="IPR007318">
    <property type="entry name" value="Phopholipid_MeTrfase"/>
</dbReference>
<feature type="transmembrane region" description="Helical" evidence="15">
    <location>
        <begin position="6"/>
        <end position="27"/>
    </location>
</feature>
<keyword evidence="5 14" id="KW-0808">Transferase</keyword>
<sequence>MPFIEFNKSLLIAAISIGLNPLLWNIAARSEYNKKTLTNLANGNSLKACRALAATIFVGGIVRDLIFQNALRYQPGFDLFFNPFVQFVSKVLFYIGSLLVLSSMYKLGIVGTYLGDYFGFLLPTRVSGFPFNVTENPMYNGSTICFLSTALRYGKPAGLLLTLEVFLVYRLALMFEEPFTAKIYAARDQTQGKKSN</sequence>
<dbReference type="RefSeq" id="XP_056036134.1">
    <property type="nucleotide sequence ID" value="XM_056180190.1"/>
</dbReference>
<feature type="binding site" evidence="14">
    <location>
        <begin position="176"/>
        <end position="177"/>
    </location>
    <ligand>
        <name>S-adenosyl-L-methionine</name>
        <dbReference type="ChEBI" id="CHEBI:59789"/>
    </ligand>
</feature>
<comment type="pathway">
    <text evidence="1 14">Phospholipid metabolism; phosphatidylcholine biosynthesis.</text>
</comment>
<name>A0AAE9W8Z7_9SCHI</name>
<dbReference type="GO" id="GO:0000773">
    <property type="term" value="F:phosphatidyl-N-methylethanolamine N-methyltransferase activity"/>
    <property type="evidence" value="ECO:0007669"/>
    <property type="project" value="UniProtKB-UniRule"/>
</dbReference>
<feature type="transmembrane region" description="Helical" evidence="15">
    <location>
        <begin position="91"/>
        <end position="115"/>
    </location>
</feature>
<evidence type="ECO:0000256" key="12">
    <source>
        <dbReference type="ARBA" id="ARBA00023209"/>
    </source>
</evidence>
<dbReference type="PANTHER" id="PTHR15458">
    <property type="entry name" value="PHOSPHATIDYLETHANOLAMINE N-METHYLTRANSFERASE"/>
    <property type="match status" value="1"/>
</dbReference>
<proteinExistence type="inferred from homology"/>